<dbReference type="Proteomes" id="UP000038045">
    <property type="component" value="Unplaced"/>
</dbReference>
<evidence type="ECO:0000313" key="3">
    <source>
        <dbReference type="WBParaSite" id="PTRK_0001568500.1"/>
    </source>
</evidence>
<evidence type="ECO:0000256" key="1">
    <source>
        <dbReference type="SAM" id="MobiDB-lite"/>
    </source>
</evidence>
<name>A0A0N5A240_PARTI</name>
<organism evidence="2 3">
    <name type="scientific">Parastrongyloides trichosuri</name>
    <name type="common">Possum-specific nematode worm</name>
    <dbReference type="NCBI Taxonomy" id="131310"/>
    <lineage>
        <taxon>Eukaryota</taxon>
        <taxon>Metazoa</taxon>
        <taxon>Ecdysozoa</taxon>
        <taxon>Nematoda</taxon>
        <taxon>Chromadorea</taxon>
        <taxon>Rhabditida</taxon>
        <taxon>Tylenchina</taxon>
        <taxon>Panagrolaimomorpha</taxon>
        <taxon>Strongyloidoidea</taxon>
        <taxon>Strongyloididae</taxon>
        <taxon>Parastrongyloides</taxon>
    </lineage>
</organism>
<evidence type="ECO:0000313" key="2">
    <source>
        <dbReference type="Proteomes" id="UP000038045"/>
    </source>
</evidence>
<proteinExistence type="predicted"/>
<dbReference type="WBParaSite" id="PTRK_0001568500.1">
    <property type="protein sequence ID" value="PTRK_0001568500.1"/>
    <property type="gene ID" value="PTRK_0001568500"/>
</dbReference>
<accession>A0A0N5A240</accession>
<keyword evidence="2" id="KW-1185">Reference proteome</keyword>
<reference evidence="3" key="1">
    <citation type="submission" date="2017-02" db="UniProtKB">
        <authorList>
            <consortium name="WormBaseParasite"/>
        </authorList>
    </citation>
    <scope>IDENTIFICATION</scope>
</reference>
<sequence>MLHEMNNFNYNTIYNSFGKQKFVKNNHSNIGTEYPWFKNHILPMANGSPLFNNSMLGSGDYSGLTPNMCSSKTNASMTTVSEKLPAFKTCSKNDGIDGHRIYSRSTMVEIAWQYDSKEWKEILGQNPYNNFGILLTLQKEKNLNVPNSVIESIDSECTNDYQDYASYLGSFPKNNLCFNNYKKVDNGKPYGYTPPVPLYYEHFYTPYEIHNETFLNKKAKNERIYVNKEFGINKPMMADSTQGSQYSLPVTNAIKSPQPRQLWNSAYCGLLGNDSENTEANIYKMFLDKLIRKMALKSSQVVNTKKTSSQSSVISLSELENKSPSYTREEMLKISERYSDDQWKAYILKNFCDNDVVMNHLGKDIFIVDSIPMRPKMSKEVEAILNKRRKKGNVNKSKGKSFKNDKKHVK</sequence>
<feature type="region of interest" description="Disordered" evidence="1">
    <location>
        <begin position="385"/>
        <end position="410"/>
    </location>
</feature>
<protein>
    <submittedName>
        <fullName evidence="3">LysM domain-containing protein</fullName>
    </submittedName>
</protein>
<dbReference type="AlphaFoldDB" id="A0A0N5A240"/>
<feature type="compositionally biased region" description="Basic residues" evidence="1">
    <location>
        <begin position="386"/>
        <end position="410"/>
    </location>
</feature>